<protein>
    <submittedName>
        <fullName evidence="2">Uncharacterized protein</fullName>
    </submittedName>
</protein>
<organism evidence="2 3">
    <name type="scientific">Canavalia gladiata</name>
    <name type="common">Sword bean</name>
    <name type="synonym">Dolichos gladiatus</name>
    <dbReference type="NCBI Taxonomy" id="3824"/>
    <lineage>
        <taxon>Eukaryota</taxon>
        <taxon>Viridiplantae</taxon>
        <taxon>Streptophyta</taxon>
        <taxon>Embryophyta</taxon>
        <taxon>Tracheophyta</taxon>
        <taxon>Spermatophyta</taxon>
        <taxon>Magnoliopsida</taxon>
        <taxon>eudicotyledons</taxon>
        <taxon>Gunneridae</taxon>
        <taxon>Pentapetalae</taxon>
        <taxon>rosids</taxon>
        <taxon>fabids</taxon>
        <taxon>Fabales</taxon>
        <taxon>Fabaceae</taxon>
        <taxon>Papilionoideae</taxon>
        <taxon>50 kb inversion clade</taxon>
        <taxon>NPAAA clade</taxon>
        <taxon>indigoferoid/millettioid clade</taxon>
        <taxon>Phaseoleae</taxon>
        <taxon>Canavalia</taxon>
    </lineage>
</organism>
<accession>A0AAN9L5P1</accession>
<evidence type="ECO:0000313" key="2">
    <source>
        <dbReference type="EMBL" id="KAK7329521.1"/>
    </source>
</evidence>
<gene>
    <name evidence="2" type="ORF">VNO77_23691</name>
</gene>
<evidence type="ECO:0000256" key="1">
    <source>
        <dbReference type="SAM" id="Coils"/>
    </source>
</evidence>
<dbReference type="EMBL" id="JAYMYQ010000005">
    <property type="protein sequence ID" value="KAK7329521.1"/>
    <property type="molecule type" value="Genomic_DNA"/>
</dbReference>
<dbReference type="AlphaFoldDB" id="A0AAN9L5P1"/>
<proteinExistence type="predicted"/>
<dbReference type="Proteomes" id="UP001367508">
    <property type="component" value="Unassembled WGS sequence"/>
</dbReference>
<keyword evidence="1" id="KW-0175">Coiled coil</keyword>
<feature type="coiled-coil region" evidence="1">
    <location>
        <begin position="287"/>
        <end position="321"/>
    </location>
</feature>
<sequence length="348" mass="40334">MRMSSSPCYGKDELSYDIINWSSELLLKPNNQILPLDYYCAADHELLKMVRKEKLSKLTLMNKEFMEKMMLYMGQIFPIDPEMKCRGIVLRSAYKDLLAFFKLKRKDQAQAHESNEFDPQHPEHNDYFDYMSFLPLVPYEELPDPHEAAMFLSIGPSAPPIPDSTIIEGNLLANFEGHGEQVEYKGVGLIDMVYVPWLEEVCNIHPSLIECQRKRTSEYGGWAFTALGRVLHFLKTTKVAEMNEEACECLQLLWDEAQVFGFDLSWLAPQVEFALSMKGYVEKKSIVNKLEEEKRSLELIIQELSLKLIEKQKEVESFKDDLAKLWVDLGEQIDCESFLGYQLRRTSN</sequence>
<name>A0AAN9L5P1_CANGL</name>
<comment type="caution">
    <text evidence="2">The sequence shown here is derived from an EMBL/GenBank/DDBJ whole genome shotgun (WGS) entry which is preliminary data.</text>
</comment>
<keyword evidence="3" id="KW-1185">Reference proteome</keyword>
<evidence type="ECO:0000313" key="3">
    <source>
        <dbReference type="Proteomes" id="UP001367508"/>
    </source>
</evidence>
<reference evidence="2 3" key="1">
    <citation type="submission" date="2024-01" db="EMBL/GenBank/DDBJ databases">
        <title>The genomes of 5 underutilized Papilionoideae crops provide insights into root nodulation and disease resistanc.</title>
        <authorList>
            <person name="Jiang F."/>
        </authorList>
    </citation>
    <scope>NUCLEOTIDE SEQUENCE [LARGE SCALE GENOMIC DNA]</scope>
    <source>
        <strain evidence="2">LVBAO_FW01</strain>
        <tissue evidence="2">Leaves</tissue>
    </source>
</reference>